<dbReference type="Proteomes" id="UP000602745">
    <property type="component" value="Unassembled WGS sequence"/>
</dbReference>
<evidence type="ECO:0000256" key="2">
    <source>
        <dbReference type="ARBA" id="ARBA00022803"/>
    </source>
</evidence>
<dbReference type="InterPro" id="IPR011990">
    <property type="entry name" value="TPR-like_helical_dom_sf"/>
</dbReference>
<dbReference type="EMBL" id="BMCP01000002">
    <property type="protein sequence ID" value="GGE38621.1"/>
    <property type="molecule type" value="Genomic_DNA"/>
</dbReference>
<reference evidence="4" key="2">
    <citation type="submission" date="2020-09" db="EMBL/GenBank/DDBJ databases">
        <authorList>
            <person name="Sun Q."/>
            <person name="Sedlacek I."/>
        </authorList>
    </citation>
    <scope>NUCLEOTIDE SEQUENCE</scope>
    <source>
        <strain evidence="4">CCM 7684</strain>
    </source>
</reference>
<dbReference type="GO" id="GO:0060090">
    <property type="term" value="F:molecular adaptor activity"/>
    <property type="evidence" value="ECO:0007669"/>
    <property type="project" value="TreeGrafter"/>
</dbReference>
<dbReference type="InterPro" id="IPR019734">
    <property type="entry name" value="TPR_rpt"/>
</dbReference>
<dbReference type="InterPro" id="IPR047150">
    <property type="entry name" value="SGT"/>
</dbReference>
<dbReference type="SUPFAM" id="SSF48452">
    <property type="entry name" value="TPR-like"/>
    <property type="match status" value="1"/>
</dbReference>
<dbReference type="PANTHER" id="PTHR45831:SF2">
    <property type="entry name" value="LD24721P"/>
    <property type="match status" value="1"/>
</dbReference>
<evidence type="ECO:0008006" key="6">
    <source>
        <dbReference type="Google" id="ProtNLM"/>
    </source>
</evidence>
<feature type="repeat" description="TPR" evidence="3">
    <location>
        <begin position="101"/>
        <end position="134"/>
    </location>
</feature>
<dbReference type="GO" id="GO:0072380">
    <property type="term" value="C:TRC complex"/>
    <property type="evidence" value="ECO:0007669"/>
    <property type="project" value="TreeGrafter"/>
</dbReference>
<evidence type="ECO:0000313" key="4">
    <source>
        <dbReference type="EMBL" id="GGE38621.1"/>
    </source>
</evidence>
<dbReference type="AlphaFoldDB" id="A0A8J2YES6"/>
<dbReference type="Gene3D" id="1.25.40.10">
    <property type="entry name" value="Tetratricopeptide repeat domain"/>
    <property type="match status" value="1"/>
</dbReference>
<keyword evidence="1" id="KW-0677">Repeat</keyword>
<proteinExistence type="predicted"/>
<evidence type="ECO:0000256" key="1">
    <source>
        <dbReference type="ARBA" id="ARBA00022737"/>
    </source>
</evidence>
<dbReference type="SMART" id="SM00028">
    <property type="entry name" value="TPR"/>
    <property type="match status" value="3"/>
</dbReference>
<sequence>MFDSLAGSETPEEAKRIESNIEAIWLQSGSPTADLLTRRALDAFQRDDHSAALTLLTAAIDAAPKHAEAYNKRATVYLVEGHVQRGLLDIRQALRLEPRHYGAWVSLARIMEQMGDEATALEAFRRGKALNPYIDEIDENIERLELIVRGREI</sequence>
<feature type="repeat" description="TPR" evidence="3">
    <location>
        <begin position="67"/>
        <end position="100"/>
    </location>
</feature>
<protein>
    <recommendedName>
        <fullName evidence="6">Tetratricopeptide repeat protein</fullName>
    </recommendedName>
</protein>
<dbReference type="GO" id="GO:0016020">
    <property type="term" value="C:membrane"/>
    <property type="evidence" value="ECO:0007669"/>
    <property type="project" value="TreeGrafter"/>
</dbReference>
<dbReference type="PANTHER" id="PTHR45831">
    <property type="entry name" value="LD24721P"/>
    <property type="match status" value="1"/>
</dbReference>
<name>A0A8J2YES6_9RHOB</name>
<dbReference type="GO" id="GO:0006620">
    <property type="term" value="P:post-translational protein targeting to endoplasmic reticulum membrane"/>
    <property type="evidence" value="ECO:0007669"/>
    <property type="project" value="TreeGrafter"/>
</dbReference>
<comment type="caution">
    <text evidence="4">The sequence shown here is derived from an EMBL/GenBank/DDBJ whole genome shotgun (WGS) entry which is preliminary data.</text>
</comment>
<evidence type="ECO:0000256" key="3">
    <source>
        <dbReference type="PROSITE-ProRule" id="PRU00339"/>
    </source>
</evidence>
<organism evidence="4 5">
    <name type="scientific">Agaricicola taiwanensis</name>
    <dbReference type="NCBI Taxonomy" id="591372"/>
    <lineage>
        <taxon>Bacteria</taxon>
        <taxon>Pseudomonadati</taxon>
        <taxon>Pseudomonadota</taxon>
        <taxon>Alphaproteobacteria</taxon>
        <taxon>Rhodobacterales</taxon>
        <taxon>Paracoccaceae</taxon>
        <taxon>Agaricicola</taxon>
    </lineage>
</organism>
<dbReference type="Pfam" id="PF13432">
    <property type="entry name" value="TPR_16"/>
    <property type="match status" value="1"/>
</dbReference>
<accession>A0A8J2YES6</accession>
<keyword evidence="5" id="KW-1185">Reference proteome</keyword>
<keyword evidence="2 3" id="KW-0802">TPR repeat</keyword>
<reference evidence="4" key="1">
    <citation type="journal article" date="2014" name="Int. J. Syst. Evol. Microbiol.">
        <title>Complete genome sequence of Corynebacterium casei LMG S-19264T (=DSM 44701T), isolated from a smear-ripened cheese.</title>
        <authorList>
            <consortium name="US DOE Joint Genome Institute (JGI-PGF)"/>
            <person name="Walter F."/>
            <person name="Albersmeier A."/>
            <person name="Kalinowski J."/>
            <person name="Ruckert C."/>
        </authorList>
    </citation>
    <scope>NUCLEOTIDE SEQUENCE</scope>
    <source>
        <strain evidence="4">CCM 7684</strain>
    </source>
</reference>
<evidence type="ECO:0000313" key="5">
    <source>
        <dbReference type="Proteomes" id="UP000602745"/>
    </source>
</evidence>
<gene>
    <name evidence="4" type="ORF">GCM10007276_14860</name>
</gene>
<dbReference type="PROSITE" id="PS50005">
    <property type="entry name" value="TPR"/>
    <property type="match status" value="2"/>
</dbReference>